<keyword evidence="3" id="KW-0285">Flavoprotein</keyword>
<dbReference type="InterPro" id="IPR050315">
    <property type="entry name" value="FAD-oxidoreductase_2"/>
</dbReference>
<evidence type="ECO:0000256" key="2">
    <source>
        <dbReference type="ARBA" id="ARBA00001974"/>
    </source>
</evidence>
<sequence length="601" mass="63111">MRKTVLAAALAAVATVASFALPASAAEMKPGTYEIVTRGNNGPLTVTTTLGKHSIENVVVGDNYETDYIALQPMKDVAAKIVADQTLSVDTVSGATRSTTALLRAVGEAVEKAGGDTADFTKDTTPIDPNTLPLSTVETDVVVVGAGGTGMAAAARAAELGAKVVVLEKMGLIGGSSALSGGAIAAAGSKAQARAGIEDSPEAFAQLWLDDQKSSVPGGEDGYPEVERVKALAAESAATVDWLEETVGLRFAKPRPFGFGGPERAHAPAASPVPASGRGSTAGGGAYVISALKKYTDARGVPVRTNTAAYELVTNAAGDVTGVRAHDGKNRYEFKAKAVVLATGGFARNVEMLVERAPQWVTFTDWTASAKGSTGDGLRMALDAGAAEAKDSWMIGLYLVPKYPILASTYTSKDKYKDRVFVNERGERFVDESRPYVTDPAAMQGQVWAIVDGSDPKKTEILKRYLTYDVVVHGETWSELGRRMALTNPSALQKTMDTYNADCEKGRDSVFGKDPAYMKPFTTGPFFAVRVLPGTGGTIGGVVTNERFQVLRPDGSVIKGLYAGGEMANRPFYNRVYTSGTGLAVAYTSGRIAGENAAREQ</sequence>
<dbReference type="GO" id="GO:0008202">
    <property type="term" value="P:steroid metabolic process"/>
    <property type="evidence" value="ECO:0007669"/>
    <property type="project" value="UniProtKB-ARBA"/>
</dbReference>
<dbReference type="AlphaFoldDB" id="A0A2Z6I9H9"/>
<evidence type="ECO:0000313" key="9">
    <source>
        <dbReference type="Proteomes" id="UP000271003"/>
    </source>
</evidence>
<dbReference type="InterPro" id="IPR036188">
    <property type="entry name" value="FAD/NAD-bd_sf"/>
</dbReference>
<accession>A0A2Z6I9H9</accession>
<protein>
    <submittedName>
        <fullName evidence="8">Succinate dehydrogenase/fumarate reductase flavoprotein subunit</fullName>
    </submittedName>
</protein>
<evidence type="ECO:0000256" key="6">
    <source>
        <dbReference type="SAM" id="SignalP"/>
    </source>
</evidence>
<dbReference type="Gene3D" id="3.90.1010.20">
    <property type="match status" value="1"/>
</dbReference>
<dbReference type="KEGG" id="sutt:SUTMEG_10420"/>
<dbReference type="Proteomes" id="UP000271003">
    <property type="component" value="Chromosome"/>
</dbReference>
<evidence type="ECO:0000313" key="8">
    <source>
        <dbReference type="EMBL" id="BBF23151.1"/>
    </source>
</evidence>
<dbReference type="PANTHER" id="PTHR43400">
    <property type="entry name" value="FUMARATE REDUCTASE"/>
    <property type="match status" value="1"/>
</dbReference>
<dbReference type="OrthoDB" id="9813348at2"/>
<feature type="chain" id="PRO_5016373640" evidence="6">
    <location>
        <begin position="26"/>
        <end position="601"/>
    </location>
</feature>
<dbReference type="SMART" id="SM00900">
    <property type="entry name" value="FMN_bind"/>
    <property type="match status" value="1"/>
</dbReference>
<dbReference type="RefSeq" id="WP_120176785.1">
    <property type="nucleotide sequence ID" value="NZ_AP018786.1"/>
</dbReference>
<dbReference type="Pfam" id="PF00890">
    <property type="entry name" value="FAD_binding_2"/>
    <property type="match status" value="1"/>
</dbReference>
<evidence type="ECO:0000259" key="7">
    <source>
        <dbReference type="SMART" id="SM00900"/>
    </source>
</evidence>
<evidence type="ECO:0000256" key="3">
    <source>
        <dbReference type="ARBA" id="ARBA00022630"/>
    </source>
</evidence>
<dbReference type="Gene3D" id="3.90.700.10">
    <property type="entry name" value="Succinate dehydrogenase/fumarate reductase flavoprotein, catalytic domain"/>
    <property type="match status" value="1"/>
</dbReference>
<evidence type="ECO:0000256" key="1">
    <source>
        <dbReference type="ARBA" id="ARBA00001917"/>
    </source>
</evidence>
<dbReference type="PANTHER" id="PTHR43400:SF10">
    <property type="entry name" value="3-OXOSTEROID 1-DEHYDROGENASE"/>
    <property type="match status" value="1"/>
</dbReference>
<dbReference type="EMBL" id="AP018786">
    <property type="protein sequence ID" value="BBF23151.1"/>
    <property type="molecule type" value="Genomic_DNA"/>
</dbReference>
<dbReference type="InterPro" id="IPR003953">
    <property type="entry name" value="FAD-dep_OxRdtase_2_FAD-bd"/>
</dbReference>
<keyword evidence="6" id="KW-0732">Signal</keyword>
<dbReference type="SUPFAM" id="SSF56425">
    <property type="entry name" value="Succinate dehydrogenase/fumarate reductase flavoprotein, catalytic domain"/>
    <property type="match status" value="1"/>
</dbReference>
<dbReference type="InterPro" id="IPR007329">
    <property type="entry name" value="FMN-bd"/>
</dbReference>
<organism evidence="8 9">
    <name type="scientific">Sutterella megalosphaeroides</name>
    <dbReference type="NCBI Taxonomy" id="2494234"/>
    <lineage>
        <taxon>Bacteria</taxon>
        <taxon>Pseudomonadati</taxon>
        <taxon>Pseudomonadota</taxon>
        <taxon>Betaproteobacteria</taxon>
        <taxon>Burkholderiales</taxon>
        <taxon>Sutterellaceae</taxon>
        <taxon>Sutterella</taxon>
    </lineage>
</organism>
<reference evidence="8 9" key="1">
    <citation type="journal article" date="2018" name="Int. J. Syst. Evol. Microbiol.">
        <title>Mesosutterella multiformis gen. nov., sp. nov., a member of the family Sutterellaceae and Sutterella megalosphaeroides sp. nov., isolated from human faeces.</title>
        <authorList>
            <person name="Sakamoto M."/>
            <person name="Ikeyama N."/>
            <person name="Kunihiro T."/>
            <person name="Iino T."/>
            <person name="Yuki M."/>
            <person name="Ohkuma M."/>
        </authorList>
    </citation>
    <scope>NUCLEOTIDE SEQUENCE [LARGE SCALE GENOMIC DNA]</scope>
    <source>
        <strain evidence="8 9">6FBBBH3</strain>
    </source>
</reference>
<feature type="domain" description="FMN-binding" evidence="7">
    <location>
        <begin position="39"/>
        <end position="113"/>
    </location>
</feature>
<name>A0A2Z6I9H9_9BURK</name>
<dbReference type="GO" id="GO:0010181">
    <property type="term" value="F:FMN binding"/>
    <property type="evidence" value="ECO:0007669"/>
    <property type="project" value="InterPro"/>
</dbReference>
<dbReference type="SUPFAM" id="SSF51905">
    <property type="entry name" value="FAD/NAD(P)-binding domain"/>
    <property type="match status" value="1"/>
</dbReference>
<dbReference type="Pfam" id="PF04205">
    <property type="entry name" value="FMN_bind"/>
    <property type="match status" value="1"/>
</dbReference>
<dbReference type="GO" id="GO:0016491">
    <property type="term" value="F:oxidoreductase activity"/>
    <property type="evidence" value="ECO:0007669"/>
    <property type="project" value="UniProtKB-KW"/>
</dbReference>
<feature type="signal peptide" evidence="6">
    <location>
        <begin position="1"/>
        <end position="25"/>
    </location>
</feature>
<gene>
    <name evidence="8" type="ORF">SUTMEG_10420</name>
</gene>
<comment type="cofactor">
    <cofactor evidence="1">
        <name>FMN</name>
        <dbReference type="ChEBI" id="CHEBI:58210"/>
    </cofactor>
</comment>
<evidence type="ECO:0000256" key="5">
    <source>
        <dbReference type="ARBA" id="ARBA00023002"/>
    </source>
</evidence>
<dbReference type="Gene3D" id="3.50.50.60">
    <property type="entry name" value="FAD/NAD(P)-binding domain"/>
    <property type="match status" value="1"/>
</dbReference>
<keyword evidence="5" id="KW-0560">Oxidoreductase</keyword>
<evidence type="ECO:0000256" key="4">
    <source>
        <dbReference type="ARBA" id="ARBA00022827"/>
    </source>
</evidence>
<dbReference type="InterPro" id="IPR027477">
    <property type="entry name" value="Succ_DH/fumarate_Rdtase_cat_sf"/>
</dbReference>
<keyword evidence="9" id="KW-1185">Reference proteome</keyword>
<comment type="cofactor">
    <cofactor evidence="2">
        <name>FAD</name>
        <dbReference type="ChEBI" id="CHEBI:57692"/>
    </cofactor>
</comment>
<keyword evidence="4" id="KW-0274">FAD</keyword>
<dbReference type="GO" id="GO:0016020">
    <property type="term" value="C:membrane"/>
    <property type="evidence" value="ECO:0007669"/>
    <property type="project" value="InterPro"/>
</dbReference>
<proteinExistence type="predicted"/>